<dbReference type="Gene3D" id="3.30.420.10">
    <property type="entry name" value="Ribonuclease H-like superfamily/Ribonuclease H"/>
    <property type="match status" value="1"/>
</dbReference>
<feature type="compositionally biased region" description="Low complexity" evidence="2">
    <location>
        <begin position="457"/>
        <end position="473"/>
    </location>
</feature>
<dbReference type="GO" id="GO:0015074">
    <property type="term" value="P:DNA integration"/>
    <property type="evidence" value="ECO:0007669"/>
    <property type="project" value="InterPro"/>
</dbReference>
<dbReference type="InterPro" id="IPR012337">
    <property type="entry name" value="RNaseH-like_sf"/>
</dbReference>
<reference evidence="4" key="2">
    <citation type="submission" date="2021-08" db="EMBL/GenBank/DDBJ databases">
        <authorList>
            <person name="Eriksson T."/>
        </authorList>
    </citation>
    <scope>NUCLEOTIDE SEQUENCE</scope>
    <source>
        <strain evidence="4">Stoneville</strain>
        <tissue evidence="4">Whole head</tissue>
    </source>
</reference>
<dbReference type="PROSITE" id="PS50994">
    <property type="entry name" value="INTEGRASE"/>
    <property type="match status" value="1"/>
</dbReference>
<dbReference type="SUPFAM" id="SSF53098">
    <property type="entry name" value="Ribonuclease H-like"/>
    <property type="match status" value="1"/>
</dbReference>
<gene>
    <name evidence="4" type="ORF">GEV33_014230</name>
</gene>
<keyword evidence="5" id="KW-1185">Reference proteome</keyword>
<protein>
    <recommendedName>
        <fullName evidence="3">Integrase catalytic domain-containing protein</fullName>
    </recommendedName>
</protein>
<dbReference type="GO" id="GO:0042575">
    <property type="term" value="C:DNA polymerase complex"/>
    <property type="evidence" value="ECO:0007669"/>
    <property type="project" value="UniProtKB-ARBA"/>
</dbReference>
<feature type="domain" description="Integrase catalytic" evidence="3">
    <location>
        <begin position="1428"/>
        <end position="1614"/>
    </location>
</feature>
<dbReference type="Proteomes" id="UP000719412">
    <property type="component" value="Unassembled WGS sequence"/>
</dbReference>
<dbReference type="PANTHER" id="PTHR47331">
    <property type="entry name" value="PHD-TYPE DOMAIN-CONTAINING PROTEIN"/>
    <property type="match status" value="1"/>
</dbReference>
<dbReference type="GO" id="GO:0003676">
    <property type="term" value="F:nucleic acid binding"/>
    <property type="evidence" value="ECO:0007669"/>
    <property type="project" value="InterPro"/>
</dbReference>
<dbReference type="GO" id="GO:0071897">
    <property type="term" value="P:DNA biosynthetic process"/>
    <property type="evidence" value="ECO:0007669"/>
    <property type="project" value="UniProtKB-ARBA"/>
</dbReference>
<dbReference type="InterPro" id="IPR040676">
    <property type="entry name" value="DUF5641"/>
</dbReference>
<organism evidence="4 5">
    <name type="scientific">Tenebrio molitor</name>
    <name type="common">Yellow mealworm beetle</name>
    <dbReference type="NCBI Taxonomy" id="7067"/>
    <lineage>
        <taxon>Eukaryota</taxon>
        <taxon>Metazoa</taxon>
        <taxon>Ecdysozoa</taxon>
        <taxon>Arthropoda</taxon>
        <taxon>Hexapoda</taxon>
        <taxon>Insecta</taxon>
        <taxon>Pterygota</taxon>
        <taxon>Neoptera</taxon>
        <taxon>Endopterygota</taxon>
        <taxon>Coleoptera</taxon>
        <taxon>Polyphaga</taxon>
        <taxon>Cucujiformia</taxon>
        <taxon>Tenebrionidae</taxon>
        <taxon>Tenebrio</taxon>
    </lineage>
</organism>
<feature type="region of interest" description="Disordered" evidence="2">
    <location>
        <begin position="452"/>
        <end position="482"/>
    </location>
</feature>
<dbReference type="InterPro" id="IPR043502">
    <property type="entry name" value="DNA/RNA_pol_sf"/>
</dbReference>
<dbReference type="Pfam" id="PF05380">
    <property type="entry name" value="Peptidase_A17"/>
    <property type="match status" value="1"/>
</dbReference>
<dbReference type="InterPro" id="IPR008042">
    <property type="entry name" value="Retrotrans_Pao"/>
</dbReference>
<sequence length="1675" mass="192407">MELPPESQEDDVSVNIEDCDDDEHQSVALSNRSNVSLNLQRKRLALETEKAKQALEMEAMKLQKKMSLLQMEHDLRVAEIDEAEELASLKSNYMTDRPRVKEGSCKNSAVNEWISSTEPFTKCNPEEPRRGDSSDMHLLCQTLTDAIKSITVSPMTNKFAARQIVEKDFPLFDGNPEEWPVFVAQFRRISSLCEYTVEEMMIKLQKCLRGEAKNAVVGMMMSPDNVDLVIKTLEMRFGRPDQIIATVLSKVQAITPVKENNLENVIQMSNAVRGLVATVKSLCCRGHLENPQLLKDLLMKLPDILKLRWGEVVMKHKGDVNLEDFSNWLSRIATAACFVSTPENRKTSSSTSEYFRKGKLATNKNRQETTLTVTNPETTPFETECSYCELKNHKTINCPRLKANDVETRWKVVTKRKLCFSCLRKNHRTFQCRTKRPCGVDGCMRSHNKLLHKKNESPTLPTSSSSSLQTTQTNDDEKESENVLVVGQKNQVLLRQIKVRLYGEHGVMETVALCDEASTISLIDKAVANHLGLKGTSEPLCIQWTNDIVSRHERSTKIDLRISGVAAEARKFTMKNVRTVENLSLPRQQISRSDWTRHPHLRDLPISEFDEQPMILIGQDNIHLTVARKVYQGPQDAPIATKTHLGWILHGPVQQKNDIKAYTFHICHHEYPDDDLHEIVKRSFTTEAFGVNLNCWKANKDEARAQEIMKKALDVDDITLPECKMTAMRRLQCVERRMVQDRNFRQQYCEKIQDYVDKGYARKLSPDEAAVENPRCWYLPHFGVVNINKPNKLRLVFDAASKSHGMSLNDNLLAGPDLLKSLGNSDRPCDVYEMQVMTFGATCSPTCAQYIKNLNATEQAKSQEILNAIVDKHYVDDYLDCKDTINEAMQTILEVRRVQQLGGFELVNWMSNSKELMELLCAEEKIAKHLNLDTDSALQRVLGLWWDPTSDTFQFRLKSEMINFDKNQRPTKRNVLKLVMSIFDPLGLIANFTIRGRILLQEIWRSGIDWDDRIDQNLHRLWLTWIDDLQNITTFRIPRCYSTDSSREVELHVFCDASKKAFAAAAYLRIMGNNSINVCLIVARARVAPTKPISIPRLELQAAVMGSRLASSIKQELEIRIDQTFLWTDSTTVLHWIRGNGKKVGQFESHRIGEIQELTNVEDWRWIPSKLNVADDATRTYDTDDEINFERWFRGPEFLWTSDKDTWPRSKILEEDEENSCLNIENEYTYATVESDNYCLPDIQRFSKWIRLIRTTAWTLRFMKKMVGKVRKEFPEELTAQELKEAEIKLTKLSQHESFPQDIADLKKKKEINRQSSLRQLSPTLDEQGLLRISGRTDLAVVMTNETKKPYILHPKHHYTRLLLQHLHERFAHQGVDTVLNEARQRYWILNGRAAVKTAFKRCQACCVRRAKPIIPKMGQLPSIRLTPYVKPFAYTGVDYFGPILVTVGRRCEKRWGVLFTCLTIRAVYLEVAHSLTTDSAIMAIRRMIARRGLPMQMYSDNGTNLRGANEELKNAITNLDDTKLKQTLTGKGIEWHFIPPSAPHMGGAWERMVRSIKQTFYVILHGQNIKDEVLLTLLTEAEGIINSRPLTHVSVDPDDPEALTPNHFLLGSSSGDGSPGKFDADKCSRREWRRSQYLINSFWKRWVKEYLPRLTCRRKWKKDAEPIKSPTLSS</sequence>
<evidence type="ECO:0000259" key="3">
    <source>
        <dbReference type="PROSITE" id="PS50994"/>
    </source>
</evidence>
<evidence type="ECO:0000256" key="2">
    <source>
        <dbReference type="SAM" id="MobiDB-lite"/>
    </source>
</evidence>
<dbReference type="Pfam" id="PF18701">
    <property type="entry name" value="DUF5641"/>
    <property type="match status" value="1"/>
</dbReference>
<reference evidence="4" key="1">
    <citation type="journal article" date="2020" name="J Insects Food Feed">
        <title>The yellow mealworm (Tenebrio molitor) genome: a resource for the emerging insects as food and feed industry.</title>
        <authorList>
            <person name="Eriksson T."/>
            <person name="Andere A."/>
            <person name="Kelstrup H."/>
            <person name="Emery V."/>
            <person name="Picard C."/>
        </authorList>
    </citation>
    <scope>NUCLEOTIDE SEQUENCE</scope>
    <source>
        <strain evidence="4">Stoneville</strain>
        <tissue evidence="4">Whole head</tissue>
    </source>
</reference>
<name>A0A8J6H6E1_TENMO</name>
<dbReference type="InterPro" id="IPR041588">
    <property type="entry name" value="Integrase_H2C2"/>
</dbReference>
<dbReference type="PANTHER" id="PTHR47331:SF4">
    <property type="entry name" value="PEPTIDASE S1 DOMAIN-CONTAINING PROTEIN"/>
    <property type="match status" value="1"/>
</dbReference>
<proteinExistence type="predicted"/>
<evidence type="ECO:0000313" key="5">
    <source>
        <dbReference type="Proteomes" id="UP000719412"/>
    </source>
</evidence>
<dbReference type="EMBL" id="JABDTM020028671">
    <property type="protein sequence ID" value="KAH0808561.1"/>
    <property type="molecule type" value="Genomic_DNA"/>
</dbReference>
<dbReference type="InterPro" id="IPR036397">
    <property type="entry name" value="RNaseH_sf"/>
</dbReference>
<evidence type="ECO:0000313" key="4">
    <source>
        <dbReference type="EMBL" id="KAH0808561.1"/>
    </source>
</evidence>
<dbReference type="Pfam" id="PF03564">
    <property type="entry name" value="DUF1759"/>
    <property type="match status" value="1"/>
</dbReference>
<feature type="coiled-coil region" evidence="1">
    <location>
        <begin position="45"/>
        <end position="72"/>
    </location>
</feature>
<keyword evidence="1" id="KW-0175">Coiled coil</keyword>
<dbReference type="SUPFAM" id="SSF56672">
    <property type="entry name" value="DNA/RNA polymerases"/>
    <property type="match status" value="1"/>
</dbReference>
<dbReference type="InterPro" id="IPR005312">
    <property type="entry name" value="DUF1759"/>
</dbReference>
<dbReference type="Gene3D" id="1.10.340.70">
    <property type="match status" value="1"/>
</dbReference>
<accession>A0A8J6H6E1</accession>
<comment type="caution">
    <text evidence="4">The sequence shown here is derived from an EMBL/GenBank/DDBJ whole genome shotgun (WGS) entry which is preliminary data.</text>
</comment>
<dbReference type="Pfam" id="PF17921">
    <property type="entry name" value="Integrase_H2C2"/>
    <property type="match status" value="1"/>
</dbReference>
<dbReference type="InterPro" id="IPR001584">
    <property type="entry name" value="Integrase_cat-core"/>
</dbReference>
<evidence type="ECO:0000256" key="1">
    <source>
        <dbReference type="SAM" id="Coils"/>
    </source>
</evidence>